<proteinExistence type="predicted"/>
<keyword evidence="1" id="KW-0732">Signal</keyword>
<protein>
    <submittedName>
        <fullName evidence="3">Uncharacterized protein</fullName>
    </submittedName>
</protein>
<keyword evidence="2" id="KW-1185">Reference proteome</keyword>
<dbReference type="AlphaFoldDB" id="A0A915I7B5"/>
<organism evidence="2 3">
    <name type="scientific">Romanomermis culicivorax</name>
    <name type="common">Nematode worm</name>
    <dbReference type="NCBI Taxonomy" id="13658"/>
    <lineage>
        <taxon>Eukaryota</taxon>
        <taxon>Metazoa</taxon>
        <taxon>Ecdysozoa</taxon>
        <taxon>Nematoda</taxon>
        <taxon>Enoplea</taxon>
        <taxon>Dorylaimia</taxon>
        <taxon>Mermithida</taxon>
        <taxon>Mermithoidea</taxon>
        <taxon>Mermithidae</taxon>
        <taxon>Romanomermis</taxon>
    </lineage>
</organism>
<feature type="signal peptide" evidence="1">
    <location>
        <begin position="1"/>
        <end position="23"/>
    </location>
</feature>
<sequence>MSLTFKLFLAMVIQLLLLTNVESKYLDCRRYAYSPACRGVLVKRAMMMNSDERSRKRDPVPEVLQLPTDSYDILNVKKWENV</sequence>
<feature type="chain" id="PRO_5037344533" evidence="1">
    <location>
        <begin position="24"/>
        <end position="82"/>
    </location>
</feature>
<reference evidence="3" key="1">
    <citation type="submission" date="2022-11" db="UniProtKB">
        <authorList>
            <consortium name="WormBaseParasite"/>
        </authorList>
    </citation>
    <scope>IDENTIFICATION</scope>
</reference>
<evidence type="ECO:0000313" key="3">
    <source>
        <dbReference type="WBParaSite" id="nRc.2.0.1.t10044-RA"/>
    </source>
</evidence>
<accession>A0A915I7B5</accession>
<evidence type="ECO:0000313" key="2">
    <source>
        <dbReference type="Proteomes" id="UP000887565"/>
    </source>
</evidence>
<dbReference type="Proteomes" id="UP000887565">
    <property type="component" value="Unplaced"/>
</dbReference>
<name>A0A915I7B5_ROMCU</name>
<dbReference type="WBParaSite" id="nRc.2.0.1.t10044-RA">
    <property type="protein sequence ID" value="nRc.2.0.1.t10044-RA"/>
    <property type="gene ID" value="nRc.2.0.1.g10044"/>
</dbReference>
<evidence type="ECO:0000256" key="1">
    <source>
        <dbReference type="SAM" id="SignalP"/>
    </source>
</evidence>